<dbReference type="OrthoDB" id="10512582at2759"/>
<gene>
    <name evidence="2" type="ORF">PF005_g13107</name>
</gene>
<name>A0A6A3XPH9_9STRA</name>
<evidence type="ECO:0000313" key="3">
    <source>
        <dbReference type="Proteomes" id="UP000433483"/>
    </source>
</evidence>
<accession>A0A6A3XPH9</accession>
<protein>
    <submittedName>
        <fullName evidence="2">Uncharacterized protein</fullName>
    </submittedName>
</protein>
<feature type="region of interest" description="Disordered" evidence="1">
    <location>
        <begin position="147"/>
        <end position="207"/>
    </location>
</feature>
<evidence type="ECO:0000256" key="1">
    <source>
        <dbReference type="SAM" id="MobiDB-lite"/>
    </source>
</evidence>
<organism evidence="2 3">
    <name type="scientific">Phytophthora fragariae</name>
    <dbReference type="NCBI Taxonomy" id="53985"/>
    <lineage>
        <taxon>Eukaryota</taxon>
        <taxon>Sar</taxon>
        <taxon>Stramenopiles</taxon>
        <taxon>Oomycota</taxon>
        <taxon>Peronosporomycetes</taxon>
        <taxon>Peronosporales</taxon>
        <taxon>Peronosporaceae</taxon>
        <taxon>Phytophthora</taxon>
    </lineage>
</organism>
<keyword evidence="3" id="KW-1185">Reference proteome</keyword>
<dbReference type="EMBL" id="QXGB01000714">
    <property type="protein sequence ID" value="KAE9206184.1"/>
    <property type="molecule type" value="Genomic_DNA"/>
</dbReference>
<proteinExistence type="predicted"/>
<feature type="compositionally biased region" description="Basic residues" evidence="1">
    <location>
        <begin position="174"/>
        <end position="183"/>
    </location>
</feature>
<dbReference type="Proteomes" id="UP000433483">
    <property type="component" value="Unassembled WGS sequence"/>
</dbReference>
<reference evidence="2 3" key="1">
    <citation type="submission" date="2018-08" db="EMBL/GenBank/DDBJ databases">
        <title>Genomic investigation of the strawberry pathogen Phytophthora fragariae indicates pathogenicity is determined by transcriptional variation in three key races.</title>
        <authorList>
            <person name="Adams T.M."/>
            <person name="Armitage A.D."/>
            <person name="Sobczyk M.K."/>
            <person name="Bates H.J."/>
            <person name="Dunwell J.M."/>
            <person name="Nellist C.F."/>
            <person name="Harrison R.J."/>
        </authorList>
    </citation>
    <scope>NUCLEOTIDE SEQUENCE [LARGE SCALE GENOMIC DNA]</scope>
    <source>
        <strain evidence="2 3">NOV-27</strain>
    </source>
</reference>
<sequence length="299" mass="31921">MTLAIPIMNITAPPLEIIGMALTCLALMWSAGTVTELLENYTRHERDRDEIPSPEQQWSVHGFSSFAAKVNAGGRGLLRAIMQLACAAVERGFAALRRGRLLQHGAHFARALAPFPPLIALAPLIDLNRNMGVASRRFGALRQVDRRPWGPGPSAPLRYRAGDANHKPRVAGLRAKKKTTSKKRTAEQASATKQAPPKKCADASSAAIAPTAPRVGSTKVSASGKKPFTAATATSTAAPETIASALDTTQRKGDVCRAEVTTADGHAVTDDARTDEEHQVLQSFAHVHAERQHSGQQAP</sequence>
<evidence type="ECO:0000313" key="2">
    <source>
        <dbReference type="EMBL" id="KAE9206184.1"/>
    </source>
</evidence>
<dbReference type="AlphaFoldDB" id="A0A6A3XPH9"/>
<comment type="caution">
    <text evidence="2">The sequence shown here is derived from an EMBL/GenBank/DDBJ whole genome shotgun (WGS) entry which is preliminary data.</text>
</comment>